<reference evidence="2 3" key="2">
    <citation type="journal article" date="2013" name="Environ. Sci. Technol.">
        <title>The 4-tert-butylphenol-utilizing bacterium Sphingobium fuliginis OMI can degrade bisphenols via phenolic ring hydroxylation and meta-cleavage pathway.</title>
        <authorList>
            <person name="Ogata Y."/>
            <person name="Goda S."/>
            <person name="Toyama T."/>
            <person name="Sei K."/>
            <person name="Ike M."/>
        </authorList>
    </citation>
    <scope>NUCLEOTIDE SEQUENCE [LARGE SCALE GENOMIC DNA]</scope>
    <source>
        <strain evidence="2 3">OMI</strain>
    </source>
</reference>
<gene>
    <name evidence="2" type="ORF">SFOMI_3451</name>
</gene>
<accession>A0A292ZJ64</accession>
<dbReference type="Pfam" id="PF00665">
    <property type="entry name" value="rve"/>
    <property type="match status" value="1"/>
</dbReference>
<organism evidence="2 3">
    <name type="scientific">Sphingobium fuliginis (strain ATCC 27551)</name>
    <dbReference type="NCBI Taxonomy" id="336203"/>
    <lineage>
        <taxon>Bacteria</taxon>
        <taxon>Pseudomonadati</taxon>
        <taxon>Pseudomonadota</taxon>
        <taxon>Alphaproteobacteria</taxon>
        <taxon>Sphingomonadales</taxon>
        <taxon>Sphingomonadaceae</taxon>
        <taxon>Sphingobium</taxon>
    </lineage>
</organism>
<dbReference type="Gene3D" id="3.30.420.10">
    <property type="entry name" value="Ribonuclease H-like superfamily/Ribonuclease H"/>
    <property type="match status" value="1"/>
</dbReference>
<evidence type="ECO:0000259" key="1">
    <source>
        <dbReference type="PROSITE" id="PS50994"/>
    </source>
</evidence>
<dbReference type="PANTHER" id="PTHR47515:SF1">
    <property type="entry name" value="BLR2054 PROTEIN"/>
    <property type="match status" value="1"/>
</dbReference>
<dbReference type="PANTHER" id="PTHR47515">
    <property type="entry name" value="LOW CALCIUM RESPONSE LOCUS PROTEIN T"/>
    <property type="match status" value="1"/>
</dbReference>
<name>A0A292ZJ64_SPHSA</name>
<sequence length="84" mass="10024">MWSYDFVEDQTHNGRKFRMLNIIDEFSRECLAMVPLRRFRSNDVIDVLTDLFIEHGPPEHIRSDNVLCWESVAGKCQQVSLRRR</sequence>
<protein>
    <submittedName>
        <fullName evidence="2">Dipeptide-binding ABC transporter, periplasmic substrate-binding component</fullName>
    </submittedName>
</protein>
<dbReference type="PROSITE" id="PS50994">
    <property type="entry name" value="INTEGRASE"/>
    <property type="match status" value="1"/>
</dbReference>
<dbReference type="GO" id="GO:0015074">
    <property type="term" value="P:DNA integration"/>
    <property type="evidence" value="ECO:0007669"/>
    <property type="project" value="InterPro"/>
</dbReference>
<dbReference type="GO" id="GO:0003676">
    <property type="term" value="F:nucleic acid binding"/>
    <property type="evidence" value="ECO:0007669"/>
    <property type="project" value="InterPro"/>
</dbReference>
<dbReference type="InterPro" id="IPR036397">
    <property type="entry name" value="RNaseH_sf"/>
</dbReference>
<proteinExistence type="predicted"/>
<evidence type="ECO:0000313" key="3">
    <source>
        <dbReference type="Proteomes" id="UP000221538"/>
    </source>
</evidence>
<dbReference type="AlphaFoldDB" id="A0A292ZJ64"/>
<comment type="caution">
    <text evidence="2">The sequence shown here is derived from an EMBL/GenBank/DDBJ whole genome shotgun (WGS) entry which is preliminary data.</text>
</comment>
<dbReference type="EMBL" id="BEWI01000032">
    <property type="protein sequence ID" value="GAY22889.1"/>
    <property type="molecule type" value="Genomic_DNA"/>
</dbReference>
<reference evidence="2 3" key="1">
    <citation type="journal article" date="2013" name="Biodegradation">
        <title>Occurrence of 4-tert-butylphenol (4-t-BP) biodegradation in an aquatic sample caused by the presence of Spirodela polyrrhiza and isolation of a 4-t-BP-utilizing bacterium.</title>
        <authorList>
            <person name="Ogata Y."/>
            <person name="Toyama T."/>
            <person name="Yu N."/>
            <person name="Wang X."/>
            <person name="Sei K."/>
            <person name="Ike M."/>
        </authorList>
    </citation>
    <scope>NUCLEOTIDE SEQUENCE [LARGE SCALE GENOMIC DNA]</scope>
    <source>
        <strain evidence="2 3">OMI</strain>
    </source>
</reference>
<dbReference type="Proteomes" id="UP000221538">
    <property type="component" value="Unassembled WGS sequence"/>
</dbReference>
<evidence type="ECO:0000313" key="2">
    <source>
        <dbReference type="EMBL" id="GAY22889.1"/>
    </source>
</evidence>
<dbReference type="InterPro" id="IPR012337">
    <property type="entry name" value="RNaseH-like_sf"/>
</dbReference>
<feature type="domain" description="Integrase catalytic" evidence="1">
    <location>
        <begin position="1"/>
        <end position="84"/>
    </location>
</feature>
<dbReference type="InterPro" id="IPR001584">
    <property type="entry name" value="Integrase_cat-core"/>
</dbReference>
<dbReference type="SUPFAM" id="SSF53098">
    <property type="entry name" value="Ribonuclease H-like"/>
    <property type="match status" value="1"/>
</dbReference>